<dbReference type="AlphaFoldDB" id="A0AAU7QRQ8"/>
<dbReference type="EMBL" id="CP157894">
    <property type="protein sequence ID" value="XBT18379.1"/>
    <property type="molecule type" value="Genomic_DNA"/>
</dbReference>
<sequence length="73" mass="8752">MKKIYKTILYFKYKCVGCGNCYLYYKKHFIISKKSGKAILINGEKKNKYYIKKIYNKFDLNVKICPLNIIKII</sequence>
<proteinExistence type="predicted"/>
<dbReference type="Gene3D" id="3.30.70.20">
    <property type="match status" value="1"/>
</dbReference>
<organism evidence="1">
    <name type="scientific">Candidatus Shikimatogenerans sp. Tduv</name>
    <dbReference type="NCBI Taxonomy" id="3158567"/>
    <lineage>
        <taxon>Bacteria</taxon>
        <taxon>Pseudomonadati</taxon>
        <taxon>Bacteroidota</taxon>
        <taxon>Flavobacteriia</taxon>
        <taxon>Flavobacteriales</taxon>
        <taxon>Candidatus Shikimatogenerans</taxon>
    </lineage>
</organism>
<gene>
    <name evidence="1" type="ORF">ABNO50_00990</name>
</gene>
<accession>A0AAU7QRQ8</accession>
<protein>
    <recommendedName>
        <fullName evidence="2">4Fe-4S ferredoxin-type domain-containing protein</fullName>
    </recommendedName>
</protein>
<name>A0AAU7QRQ8_9FLAO</name>
<evidence type="ECO:0008006" key="2">
    <source>
        <dbReference type="Google" id="ProtNLM"/>
    </source>
</evidence>
<reference evidence="1" key="1">
    <citation type="submission" date="2024-06" db="EMBL/GenBank/DDBJ databases">
        <title>Diversity, functionality, and evolutionary history of bacterial symbionts in false click beetles (Coleoptera, Throscidae).</title>
        <authorList>
            <person name="Wierz J.C."/>
            <person name="Malm H."/>
            <person name="Kaltenpoth M."/>
            <person name="Engl T."/>
        </authorList>
    </citation>
    <scope>NUCLEOTIDE SEQUENCE</scope>
    <source>
        <strain evidence="1">Tduv</strain>
    </source>
</reference>
<evidence type="ECO:0000313" key="1">
    <source>
        <dbReference type="EMBL" id="XBT18379.1"/>
    </source>
</evidence>